<accession>A0A9D3M3X2</accession>
<proteinExistence type="predicted"/>
<keyword evidence="2" id="KW-0802">TPR repeat</keyword>
<dbReference type="PANTHER" id="PTHR22904:SF523">
    <property type="entry name" value="STRESS-INDUCED-PHOSPHOPROTEIN 1"/>
    <property type="match status" value="1"/>
</dbReference>
<organism evidence="3 4">
    <name type="scientific">Anguilla anguilla</name>
    <name type="common">European freshwater eel</name>
    <name type="synonym">Muraena anguilla</name>
    <dbReference type="NCBI Taxonomy" id="7936"/>
    <lineage>
        <taxon>Eukaryota</taxon>
        <taxon>Metazoa</taxon>
        <taxon>Chordata</taxon>
        <taxon>Craniata</taxon>
        <taxon>Vertebrata</taxon>
        <taxon>Euteleostomi</taxon>
        <taxon>Actinopterygii</taxon>
        <taxon>Neopterygii</taxon>
        <taxon>Teleostei</taxon>
        <taxon>Anguilliformes</taxon>
        <taxon>Anguillidae</taxon>
        <taxon>Anguilla</taxon>
    </lineage>
</organism>
<protein>
    <recommendedName>
        <fullName evidence="5">Tetratricopeptide repeat protein 28</fullName>
    </recommendedName>
</protein>
<dbReference type="AlphaFoldDB" id="A0A9D3M3X2"/>
<dbReference type="InterPro" id="IPR011990">
    <property type="entry name" value="TPR-like_helical_dom_sf"/>
</dbReference>
<reference evidence="3" key="1">
    <citation type="submission" date="2021-01" db="EMBL/GenBank/DDBJ databases">
        <title>A chromosome-scale assembly of European eel, Anguilla anguilla.</title>
        <authorList>
            <person name="Henkel C."/>
            <person name="Jong-Raadsen S.A."/>
            <person name="Dufour S."/>
            <person name="Weltzien F.-A."/>
            <person name="Palstra A.P."/>
            <person name="Pelster B."/>
            <person name="Spaink H.P."/>
            <person name="Van Den Thillart G.E."/>
            <person name="Jansen H."/>
            <person name="Zahm M."/>
            <person name="Klopp C."/>
            <person name="Cedric C."/>
            <person name="Louis A."/>
            <person name="Berthelot C."/>
            <person name="Parey E."/>
            <person name="Roest Crollius H."/>
            <person name="Montfort J."/>
            <person name="Robinson-Rechavi M."/>
            <person name="Bucao C."/>
            <person name="Bouchez O."/>
            <person name="Gislard M."/>
            <person name="Lluch J."/>
            <person name="Milhes M."/>
            <person name="Lampietro C."/>
            <person name="Lopez Roques C."/>
            <person name="Donnadieu C."/>
            <person name="Braasch I."/>
            <person name="Desvignes T."/>
            <person name="Postlethwait J."/>
            <person name="Bobe J."/>
            <person name="Guiguen Y."/>
            <person name="Dirks R."/>
        </authorList>
    </citation>
    <scope>NUCLEOTIDE SEQUENCE</scope>
    <source>
        <strain evidence="3">Tag_6206</strain>
        <tissue evidence="3">Liver</tissue>
    </source>
</reference>
<keyword evidence="1" id="KW-0677">Repeat</keyword>
<dbReference type="SUPFAM" id="SSF48452">
    <property type="entry name" value="TPR-like"/>
    <property type="match status" value="1"/>
</dbReference>
<name>A0A9D3M3X2_ANGAN</name>
<evidence type="ECO:0000313" key="4">
    <source>
        <dbReference type="Proteomes" id="UP001044222"/>
    </source>
</evidence>
<evidence type="ECO:0000256" key="2">
    <source>
        <dbReference type="ARBA" id="ARBA00022803"/>
    </source>
</evidence>
<dbReference type="GO" id="GO:0051879">
    <property type="term" value="F:Hsp90 protein binding"/>
    <property type="evidence" value="ECO:0007669"/>
    <property type="project" value="TreeGrafter"/>
</dbReference>
<evidence type="ECO:0000256" key="1">
    <source>
        <dbReference type="ARBA" id="ARBA00022737"/>
    </source>
</evidence>
<comment type="caution">
    <text evidence="3">The sequence shown here is derived from an EMBL/GenBank/DDBJ whole genome shotgun (WGS) entry which is preliminary data.</text>
</comment>
<dbReference type="Gene3D" id="1.25.40.10">
    <property type="entry name" value="Tetratricopeptide repeat domain"/>
    <property type="match status" value="1"/>
</dbReference>
<keyword evidence="4" id="KW-1185">Reference proteome</keyword>
<sequence length="113" mass="11970">MEKQGRRREKCAGLVPRALGMAAAVEPGVAAGGASGRSLSKADFLEKVRRSNEACQRGDFAAAVRLYSDALLADPQNCILYSNRSGAYLRLGQHQPALDDAVRPVCSTPGGPR</sequence>
<dbReference type="EMBL" id="JAFIRN010000010">
    <property type="protein sequence ID" value="KAG5840243.1"/>
    <property type="molecule type" value="Genomic_DNA"/>
</dbReference>
<evidence type="ECO:0008006" key="5">
    <source>
        <dbReference type="Google" id="ProtNLM"/>
    </source>
</evidence>
<dbReference type="Proteomes" id="UP001044222">
    <property type="component" value="Chromosome 10"/>
</dbReference>
<evidence type="ECO:0000313" key="3">
    <source>
        <dbReference type="EMBL" id="KAG5840243.1"/>
    </source>
</evidence>
<dbReference type="PANTHER" id="PTHR22904">
    <property type="entry name" value="TPR REPEAT CONTAINING PROTEIN"/>
    <property type="match status" value="1"/>
</dbReference>
<gene>
    <name evidence="3" type="ORF">ANANG_G00186750</name>
</gene>